<feature type="domain" description="RDD" evidence="8">
    <location>
        <begin position="133"/>
        <end position="274"/>
    </location>
</feature>
<dbReference type="EMBL" id="BGZL01000003">
    <property type="protein sequence ID" value="GBP99762.1"/>
    <property type="molecule type" value="Genomic_DNA"/>
</dbReference>
<protein>
    <recommendedName>
        <fullName evidence="8">RDD domain-containing protein</fullName>
    </recommendedName>
</protein>
<evidence type="ECO:0000313" key="9">
    <source>
        <dbReference type="EMBL" id="GBP99762.1"/>
    </source>
</evidence>
<dbReference type="AlphaFoldDB" id="A0A388ST29"/>
<keyword evidence="2" id="KW-1003">Cell membrane</keyword>
<sequence length="282" mass="28875">MSNDRPPGPPPEDDPFRKRPQEPQEPTPPAGPPPAGPPPAGPPPGEPPPGGQPPGGQPPPGGPPPGEGPHGAPPPGGGGPYGTPPPGGGPHGAPPPGAGSPHGAPPPPYDPHAYGGDPYGGGDPLHGMPPMADSAKRILARVIDWLIVAIPLLFIGIPFGIYNRVTSGDGFGDWVADGNTGGWVFQVIAIVAFVGYDTLMVRKSGRTLGKKLMKMRVAMLNDGSTPDTGSSLTRAVVLWLPQLICCPCLWPLLLLVFILVDKPYKQGLHDKAAKTVVVSTAG</sequence>
<dbReference type="InterPro" id="IPR051791">
    <property type="entry name" value="Pra-immunoreactive"/>
</dbReference>
<evidence type="ECO:0000256" key="7">
    <source>
        <dbReference type="SAM" id="Phobius"/>
    </source>
</evidence>
<dbReference type="Pfam" id="PF06271">
    <property type="entry name" value="RDD"/>
    <property type="match status" value="1"/>
</dbReference>
<evidence type="ECO:0000256" key="5">
    <source>
        <dbReference type="ARBA" id="ARBA00023136"/>
    </source>
</evidence>
<feature type="transmembrane region" description="Helical" evidence="7">
    <location>
        <begin position="138"/>
        <end position="162"/>
    </location>
</feature>
<feature type="compositionally biased region" description="Pro residues" evidence="6">
    <location>
        <begin position="1"/>
        <end position="10"/>
    </location>
</feature>
<evidence type="ECO:0000256" key="6">
    <source>
        <dbReference type="SAM" id="MobiDB-lite"/>
    </source>
</evidence>
<feature type="region of interest" description="Disordered" evidence="6">
    <location>
        <begin position="1"/>
        <end position="127"/>
    </location>
</feature>
<accession>A0A388ST29</accession>
<feature type="transmembrane region" description="Helical" evidence="7">
    <location>
        <begin position="236"/>
        <end position="260"/>
    </location>
</feature>
<evidence type="ECO:0000256" key="4">
    <source>
        <dbReference type="ARBA" id="ARBA00022989"/>
    </source>
</evidence>
<gene>
    <name evidence="9" type="ORF">SSP531S_11590</name>
</gene>
<name>A0A388ST29_9ACTN</name>
<proteinExistence type="predicted"/>
<evidence type="ECO:0000256" key="3">
    <source>
        <dbReference type="ARBA" id="ARBA00022692"/>
    </source>
</evidence>
<comment type="subcellular location">
    <subcellularLocation>
        <location evidence="1">Cell membrane</location>
        <topology evidence="1">Multi-pass membrane protein</topology>
    </subcellularLocation>
</comment>
<dbReference type="RefSeq" id="WP_172607605.1">
    <property type="nucleotide sequence ID" value="NZ_BGZL01000003.1"/>
</dbReference>
<dbReference type="GO" id="GO:0005886">
    <property type="term" value="C:plasma membrane"/>
    <property type="evidence" value="ECO:0007669"/>
    <property type="project" value="UniProtKB-SubCell"/>
</dbReference>
<evidence type="ECO:0000313" key="10">
    <source>
        <dbReference type="Proteomes" id="UP000265354"/>
    </source>
</evidence>
<keyword evidence="5 7" id="KW-0472">Membrane</keyword>
<organism evidence="9 10">
    <name type="scientific">Streptomyces spongiicola</name>
    <dbReference type="NCBI Taxonomy" id="1690221"/>
    <lineage>
        <taxon>Bacteria</taxon>
        <taxon>Bacillati</taxon>
        <taxon>Actinomycetota</taxon>
        <taxon>Actinomycetes</taxon>
        <taxon>Kitasatosporales</taxon>
        <taxon>Streptomycetaceae</taxon>
        <taxon>Streptomyces</taxon>
    </lineage>
</organism>
<reference evidence="9 10" key="1">
    <citation type="submission" date="2018-07" db="EMBL/GenBank/DDBJ databases">
        <title>Whole Genome Shotgun Sequence of Streptomyces spongiicola strain 531S.</title>
        <authorList>
            <person name="Dohra H."/>
            <person name="Kodani S."/>
        </authorList>
    </citation>
    <scope>NUCLEOTIDE SEQUENCE [LARGE SCALE GENOMIC DNA]</scope>
    <source>
        <strain evidence="9 10">531S</strain>
    </source>
</reference>
<evidence type="ECO:0000259" key="8">
    <source>
        <dbReference type="Pfam" id="PF06271"/>
    </source>
</evidence>
<dbReference type="PANTHER" id="PTHR36115:SF4">
    <property type="entry name" value="MEMBRANE PROTEIN"/>
    <property type="match status" value="1"/>
</dbReference>
<feature type="transmembrane region" description="Helical" evidence="7">
    <location>
        <begin position="182"/>
        <end position="201"/>
    </location>
</feature>
<comment type="caution">
    <text evidence="9">The sequence shown here is derived from an EMBL/GenBank/DDBJ whole genome shotgun (WGS) entry which is preliminary data.</text>
</comment>
<dbReference type="PRINTS" id="PR01217">
    <property type="entry name" value="PRICHEXTENSN"/>
</dbReference>
<keyword evidence="3 7" id="KW-0812">Transmembrane</keyword>
<feature type="compositionally biased region" description="Pro residues" evidence="6">
    <location>
        <begin position="23"/>
        <end position="110"/>
    </location>
</feature>
<dbReference type="PANTHER" id="PTHR36115">
    <property type="entry name" value="PROLINE-RICH ANTIGEN HOMOLOG-RELATED"/>
    <property type="match status" value="1"/>
</dbReference>
<dbReference type="InterPro" id="IPR010432">
    <property type="entry name" value="RDD"/>
</dbReference>
<keyword evidence="4 7" id="KW-1133">Transmembrane helix</keyword>
<evidence type="ECO:0000256" key="1">
    <source>
        <dbReference type="ARBA" id="ARBA00004651"/>
    </source>
</evidence>
<evidence type="ECO:0000256" key="2">
    <source>
        <dbReference type="ARBA" id="ARBA00022475"/>
    </source>
</evidence>
<dbReference type="Proteomes" id="UP000265354">
    <property type="component" value="Unassembled WGS sequence"/>
</dbReference>